<name>A0ABD2QDF7_9PLAT</name>
<organism evidence="1 2">
    <name type="scientific">Cichlidogyrus casuarinus</name>
    <dbReference type="NCBI Taxonomy" id="1844966"/>
    <lineage>
        <taxon>Eukaryota</taxon>
        <taxon>Metazoa</taxon>
        <taxon>Spiralia</taxon>
        <taxon>Lophotrochozoa</taxon>
        <taxon>Platyhelminthes</taxon>
        <taxon>Monogenea</taxon>
        <taxon>Monopisthocotylea</taxon>
        <taxon>Dactylogyridea</taxon>
        <taxon>Ancyrocephalidae</taxon>
        <taxon>Cichlidogyrus</taxon>
    </lineage>
</organism>
<reference evidence="1 2" key="1">
    <citation type="submission" date="2024-11" db="EMBL/GenBank/DDBJ databases">
        <title>Adaptive evolution of stress response genes in parasites aligns with host niche diversity.</title>
        <authorList>
            <person name="Hahn C."/>
            <person name="Resl P."/>
        </authorList>
    </citation>
    <scope>NUCLEOTIDE SEQUENCE [LARGE SCALE GENOMIC DNA]</scope>
    <source>
        <strain evidence="1">EGGRZ-B1_66</strain>
        <tissue evidence="1">Body</tissue>
    </source>
</reference>
<comment type="caution">
    <text evidence="1">The sequence shown here is derived from an EMBL/GenBank/DDBJ whole genome shotgun (WGS) entry which is preliminary data.</text>
</comment>
<dbReference type="Proteomes" id="UP001626550">
    <property type="component" value="Unassembled WGS sequence"/>
</dbReference>
<dbReference type="EMBL" id="JBJKFK010000367">
    <property type="protein sequence ID" value="KAL3317554.1"/>
    <property type="molecule type" value="Genomic_DNA"/>
</dbReference>
<sequence length="177" mass="19477">MKSEVAAAAAGMSLQAVSPAQASYATVRRFMSCTKVKEAQMEKRVRVKMGSDKINCKRRFIIHTSRYVAGSRTVKSPPKRCDQGRLNSRNMRRSQLGKYRSVVNKLELASVLLTGATLDNRPASLAMAYEEMGGHSTRLDLILSPPRNTALTAASVDLKQTLDIVALQKFVPYSSLV</sequence>
<protein>
    <submittedName>
        <fullName evidence="1">Uncharacterized protein</fullName>
    </submittedName>
</protein>
<evidence type="ECO:0000313" key="1">
    <source>
        <dbReference type="EMBL" id="KAL3317554.1"/>
    </source>
</evidence>
<dbReference type="AlphaFoldDB" id="A0ABD2QDF7"/>
<evidence type="ECO:0000313" key="2">
    <source>
        <dbReference type="Proteomes" id="UP001626550"/>
    </source>
</evidence>
<keyword evidence="2" id="KW-1185">Reference proteome</keyword>
<gene>
    <name evidence="1" type="ORF">Ciccas_003796</name>
</gene>
<proteinExistence type="predicted"/>
<accession>A0ABD2QDF7</accession>